<evidence type="ECO:0000313" key="3">
    <source>
        <dbReference type="Proteomes" id="UP001154312"/>
    </source>
</evidence>
<keyword evidence="3" id="KW-1185">Reference proteome</keyword>
<dbReference type="Pfam" id="PF02734">
    <property type="entry name" value="Dak2"/>
    <property type="match status" value="1"/>
</dbReference>
<dbReference type="NCBIfam" id="TIGR03599">
    <property type="entry name" value="YloV"/>
    <property type="match status" value="1"/>
</dbReference>
<dbReference type="PROSITE" id="PS51480">
    <property type="entry name" value="DHAL"/>
    <property type="match status" value="1"/>
</dbReference>
<accession>A0A9X4H5Y5</accession>
<dbReference type="SMART" id="SM01120">
    <property type="entry name" value="Dak2"/>
    <property type="match status" value="1"/>
</dbReference>
<dbReference type="GO" id="GO:0006071">
    <property type="term" value="P:glycerol metabolic process"/>
    <property type="evidence" value="ECO:0007669"/>
    <property type="project" value="InterPro"/>
</dbReference>
<evidence type="ECO:0000313" key="2">
    <source>
        <dbReference type="EMBL" id="MDF9408777.1"/>
    </source>
</evidence>
<dbReference type="SMART" id="SM01121">
    <property type="entry name" value="Dak1_2"/>
    <property type="match status" value="1"/>
</dbReference>
<name>A0A9X4H5Y5_9FIRM</name>
<dbReference type="PANTHER" id="PTHR33434">
    <property type="entry name" value="DEGV DOMAIN-CONTAINING PROTEIN DR_1986-RELATED"/>
    <property type="match status" value="1"/>
</dbReference>
<dbReference type="PANTHER" id="PTHR33434:SF4">
    <property type="entry name" value="PHOSPHATASE PROTEIN"/>
    <property type="match status" value="1"/>
</dbReference>
<dbReference type="InterPro" id="IPR019986">
    <property type="entry name" value="YloV-like"/>
</dbReference>
<dbReference type="Pfam" id="PF13684">
    <property type="entry name" value="FakA-like_C"/>
    <property type="match status" value="1"/>
</dbReference>
<organism evidence="2 3">
    <name type="scientific">Pelotomaculum isophthalicicum JI</name>
    <dbReference type="NCBI Taxonomy" id="947010"/>
    <lineage>
        <taxon>Bacteria</taxon>
        <taxon>Bacillati</taxon>
        <taxon>Bacillota</taxon>
        <taxon>Clostridia</taxon>
        <taxon>Eubacteriales</taxon>
        <taxon>Desulfotomaculaceae</taxon>
        <taxon>Pelotomaculum</taxon>
    </lineage>
</organism>
<dbReference type="Proteomes" id="UP001154312">
    <property type="component" value="Unassembled WGS sequence"/>
</dbReference>
<dbReference type="RefSeq" id="WP_277444162.1">
    <property type="nucleotide sequence ID" value="NZ_JAKOAV010000018.1"/>
</dbReference>
<dbReference type="AlphaFoldDB" id="A0A9X4H5Y5"/>
<protein>
    <submittedName>
        <fullName evidence="2">DAK2 domain-containing protein</fullName>
    </submittedName>
</protein>
<dbReference type="InterPro" id="IPR036117">
    <property type="entry name" value="DhaL_dom_sf"/>
</dbReference>
<dbReference type="InterPro" id="IPR033470">
    <property type="entry name" value="FakA-like_C"/>
</dbReference>
<proteinExistence type="predicted"/>
<dbReference type="InterPro" id="IPR048394">
    <property type="entry name" value="FakA-like_M"/>
</dbReference>
<dbReference type="InterPro" id="IPR050270">
    <property type="entry name" value="DegV_domain_contain"/>
</dbReference>
<dbReference type="Pfam" id="PF21645">
    <property type="entry name" value="FakA-like_M"/>
    <property type="match status" value="1"/>
</dbReference>
<gene>
    <name evidence="2" type="ORF">L7E55_10485</name>
</gene>
<feature type="domain" description="DhaL" evidence="1">
    <location>
        <begin position="9"/>
        <end position="199"/>
    </location>
</feature>
<dbReference type="InterPro" id="IPR004007">
    <property type="entry name" value="DhaL_dom"/>
</dbReference>
<dbReference type="EMBL" id="JAKOAV010000018">
    <property type="protein sequence ID" value="MDF9408777.1"/>
    <property type="molecule type" value="Genomic_DNA"/>
</dbReference>
<dbReference type="GO" id="GO:0004371">
    <property type="term" value="F:glycerone kinase activity"/>
    <property type="evidence" value="ECO:0007669"/>
    <property type="project" value="InterPro"/>
</dbReference>
<evidence type="ECO:0000259" key="1">
    <source>
        <dbReference type="PROSITE" id="PS51480"/>
    </source>
</evidence>
<dbReference type="Gene3D" id="1.25.40.340">
    <property type="match status" value="1"/>
</dbReference>
<dbReference type="SUPFAM" id="SSF101473">
    <property type="entry name" value="DhaL-like"/>
    <property type="match status" value="1"/>
</dbReference>
<sequence length="543" mass="57605">MAIYSFDGVDLKMMLRGAVELLGQSKEEIDALNVFPVPDGDTGTNMFQTLVSAVKEAESVNSNHIGLVAGAAARGGLIGARGNSGVILSQILHGFARSLSGIERATAPDISTALEEGAKVAYRTVMSPVEGTILTVVRKSAEGAAARQSGDLLRLMVTVFKKAFDALQETPDLLPALKRSGVVDAGGRGFVVILEGFLRALRAASPVAKTSSETPVMVLTRETTVKNQPVFQENAGAINYTYCTELLVKGSNLPVENMRAALSPFGDSLMVVGGEGVVKVHIHSNNPGLVIEHCLKHGTLHDLKINNMADQNQELLTAAERTGTSKPLGIISVGAGEGITEIMKNLGADAVVSGGQTLNPSTGGILKAIDELPSKRLIILPNNKNIILTAEQAGKLSQKEVTVIPSKSIPQGLAALLTLNPEDDFETTGRKMARALASVRSGEITTAVRDTEYKNLRIKKGDIIGLADGDLISAGKELTGVLEDLLKELIEGEGRLVTIYYGEKVTPGYAEEITERARQKFASQDFEIQDGGQPVYDLIISVE</sequence>
<reference evidence="2" key="1">
    <citation type="submission" date="2022-02" db="EMBL/GenBank/DDBJ databases">
        <authorList>
            <person name="Leng L."/>
        </authorList>
    </citation>
    <scope>NUCLEOTIDE SEQUENCE</scope>
    <source>
        <strain evidence="2">JI</strain>
    </source>
</reference>
<comment type="caution">
    <text evidence="2">The sequence shown here is derived from an EMBL/GenBank/DDBJ whole genome shotgun (WGS) entry which is preliminary data.</text>
</comment>